<accession>A0ACC2GSZ1</accession>
<dbReference type="EMBL" id="CM055736">
    <property type="protein sequence ID" value="KAJ8006796.1"/>
    <property type="molecule type" value="Genomic_DNA"/>
</dbReference>
<sequence length="99" mass="10859">MEVDRGGGPSMPRDPDQGVLSLRRSSVNVPVSQRSHGVERPTRDVEWRECVDPSGVVQSDRRVPEGTWGDSEQTLDTSKLPASSSHPAVIQQSHRDSGR</sequence>
<proteinExistence type="predicted"/>
<gene>
    <name evidence="1" type="ORF">DPEC_G00110930</name>
</gene>
<evidence type="ECO:0000313" key="1">
    <source>
        <dbReference type="EMBL" id="KAJ8006796.1"/>
    </source>
</evidence>
<dbReference type="Proteomes" id="UP001157502">
    <property type="component" value="Chromosome 9"/>
</dbReference>
<name>A0ACC2GSZ1_DALPE</name>
<evidence type="ECO:0000313" key="2">
    <source>
        <dbReference type="Proteomes" id="UP001157502"/>
    </source>
</evidence>
<reference evidence="1" key="1">
    <citation type="submission" date="2021-05" db="EMBL/GenBank/DDBJ databases">
        <authorList>
            <person name="Pan Q."/>
            <person name="Jouanno E."/>
            <person name="Zahm M."/>
            <person name="Klopp C."/>
            <person name="Cabau C."/>
            <person name="Louis A."/>
            <person name="Berthelot C."/>
            <person name="Parey E."/>
            <person name="Roest Crollius H."/>
            <person name="Montfort J."/>
            <person name="Robinson-Rechavi M."/>
            <person name="Bouchez O."/>
            <person name="Lampietro C."/>
            <person name="Lopez Roques C."/>
            <person name="Donnadieu C."/>
            <person name="Postlethwait J."/>
            <person name="Bobe J."/>
            <person name="Dillon D."/>
            <person name="Chandos A."/>
            <person name="von Hippel F."/>
            <person name="Guiguen Y."/>
        </authorList>
    </citation>
    <scope>NUCLEOTIDE SEQUENCE</scope>
    <source>
        <strain evidence="1">YG-Jan2019</strain>
    </source>
</reference>
<organism evidence="1 2">
    <name type="scientific">Dallia pectoralis</name>
    <name type="common">Alaska blackfish</name>
    <dbReference type="NCBI Taxonomy" id="75939"/>
    <lineage>
        <taxon>Eukaryota</taxon>
        <taxon>Metazoa</taxon>
        <taxon>Chordata</taxon>
        <taxon>Craniata</taxon>
        <taxon>Vertebrata</taxon>
        <taxon>Euteleostomi</taxon>
        <taxon>Actinopterygii</taxon>
        <taxon>Neopterygii</taxon>
        <taxon>Teleostei</taxon>
        <taxon>Protacanthopterygii</taxon>
        <taxon>Esociformes</taxon>
        <taxon>Umbridae</taxon>
        <taxon>Dallia</taxon>
    </lineage>
</organism>
<keyword evidence="2" id="KW-1185">Reference proteome</keyword>
<comment type="caution">
    <text evidence="1">The sequence shown here is derived from an EMBL/GenBank/DDBJ whole genome shotgun (WGS) entry which is preliminary data.</text>
</comment>
<protein>
    <submittedName>
        <fullName evidence="1">Uncharacterized protein</fullName>
    </submittedName>
</protein>